<evidence type="ECO:0000313" key="3">
    <source>
        <dbReference type="Proteomes" id="UP000541583"/>
    </source>
</evidence>
<protein>
    <recommendedName>
        <fullName evidence="4">Type IV pili methyl-accepting chemotaxis transducer N-term</fullName>
    </recommendedName>
</protein>
<feature type="chain" id="PRO_5046343667" description="Type IV pili methyl-accepting chemotaxis transducer N-term" evidence="1">
    <location>
        <begin position="23"/>
        <end position="223"/>
    </location>
</feature>
<comment type="caution">
    <text evidence="2">The sequence shown here is derived from an EMBL/GenBank/DDBJ whole genome shotgun (WGS) entry which is preliminary data.</text>
</comment>
<evidence type="ECO:0000256" key="1">
    <source>
        <dbReference type="SAM" id="SignalP"/>
    </source>
</evidence>
<reference evidence="2 3" key="1">
    <citation type="submission" date="2020-08" db="EMBL/GenBank/DDBJ databases">
        <title>Genomic Encyclopedia of Type Strains, Phase IV (KMG-V): Genome sequencing to study the core and pangenomes of soil and plant-associated prokaryotes.</title>
        <authorList>
            <person name="Whitman W."/>
        </authorList>
    </citation>
    <scope>NUCLEOTIDE SEQUENCE [LARGE SCALE GENOMIC DNA]</scope>
    <source>
        <strain evidence="2 3">ANJLi2</strain>
    </source>
</reference>
<evidence type="ECO:0000313" key="2">
    <source>
        <dbReference type="EMBL" id="MBB6107829.1"/>
    </source>
</evidence>
<organism evidence="2 3">
    <name type="scientific">Mucilaginibacter lappiensis</name>
    <dbReference type="NCBI Taxonomy" id="354630"/>
    <lineage>
        <taxon>Bacteria</taxon>
        <taxon>Pseudomonadati</taxon>
        <taxon>Bacteroidota</taxon>
        <taxon>Sphingobacteriia</taxon>
        <taxon>Sphingobacteriales</taxon>
        <taxon>Sphingobacteriaceae</taxon>
        <taxon>Mucilaginibacter</taxon>
    </lineage>
</organism>
<dbReference type="EMBL" id="JACHCB010000001">
    <property type="protein sequence ID" value="MBB6107829.1"/>
    <property type="molecule type" value="Genomic_DNA"/>
</dbReference>
<evidence type="ECO:0008006" key="4">
    <source>
        <dbReference type="Google" id="ProtNLM"/>
    </source>
</evidence>
<dbReference type="RefSeq" id="WP_076369597.1">
    <property type="nucleotide sequence ID" value="NZ_FTMG01000001.1"/>
</dbReference>
<feature type="signal peptide" evidence="1">
    <location>
        <begin position="1"/>
        <end position="22"/>
    </location>
</feature>
<dbReference type="Proteomes" id="UP000541583">
    <property type="component" value="Unassembled WGS sequence"/>
</dbReference>
<keyword evidence="3" id="KW-1185">Reference proteome</keyword>
<sequence>MKHNIIMILALALMMLSQQVFAQHKILDIPALHQLVDESESENKLQVKAKNQQAAASANEQANLTLLDKMKVMYRTLQQRYNTLGTAINIADIGIYATPMVERIISNQTQIVRLVQKNPALIAIGYQSALQFASQAKSLVAYVTGLTLSLGDVNQMKASDRKILFDYVISELSNIQNLSGNMLGMMQYSSLVSLLRAANPFQNFIDADRSIGSDIIQNAKYLK</sequence>
<gene>
    <name evidence="2" type="ORF">HDF23_000559</name>
</gene>
<name>A0ABR6PDL3_9SPHI</name>
<keyword evidence="1" id="KW-0732">Signal</keyword>
<accession>A0ABR6PDL3</accession>
<proteinExistence type="predicted"/>